<evidence type="ECO:0000256" key="1">
    <source>
        <dbReference type="ARBA" id="ARBA00005911"/>
    </source>
</evidence>
<dbReference type="PANTHER" id="PTHR12084">
    <property type="entry name" value="NUCLEAR PORE GLYCOPROTEIN P62-RELATED"/>
    <property type="match status" value="1"/>
</dbReference>
<dbReference type="Pfam" id="PF05064">
    <property type="entry name" value="Nsp1_C"/>
    <property type="match status" value="1"/>
</dbReference>
<feature type="non-terminal residue" evidence="6">
    <location>
        <position position="1"/>
    </location>
</feature>
<evidence type="ECO:0000259" key="5">
    <source>
        <dbReference type="Pfam" id="PF05064"/>
    </source>
</evidence>
<dbReference type="EMBL" id="BC160918">
    <property type="protein sequence ID" value="AAI60918.1"/>
    <property type="molecule type" value="mRNA"/>
</dbReference>
<sequence length="348" mass="39617">ASLHSRGGKSRTLTFAPQAFRGELFRRPPLQPPTPTRSRIPGLGIQYLQRIASGGHRKVYSKIYSVDTTEILSTKMFPSTPYVPACMASQELSSTTSTTTTTTVTTNTTTTITSGFNLYLTPPASSPWLNNTGLINMASLPSTMTVNSIVTPVMTYGPLDSMVNNWHYQLQEQEKHYFYQAHQFNVWNHALIETSNEIALLHNEVERVKRDQSRLEQELDLILLQQKELEHTLAPIEEFLKEQNGPLKLLYVNKEYEMIYRLAEVIDADLKRMSQDLKDIIIYLNSVIRPADASEPLEQICRILSAHLESLQWISHNSGIMHKKVEEVAKAFEEYRRKGQDAMNVAFE</sequence>
<dbReference type="AGR" id="RGD:1564353"/>
<reference evidence="6" key="1">
    <citation type="journal article" date="2004" name="Genome Res.">
        <title>The status, quality, and expansion of the NIH full-length cDNA project: the Mammalian Gene Collection (MGC).</title>
        <authorList>
            <consortium name="The MGC Project Team"/>
            <person name="Gerhard D.S."/>
            <person name="Wagner L."/>
            <person name="Feingold E.A."/>
            <person name="Shenmen C.M."/>
            <person name="Grouse L.H."/>
            <person name="Schuler G."/>
            <person name="Klein S.L."/>
            <person name="Old S."/>
            <person name="Rasooly R."/>
            <person name="Good P."/>
            <person name="Guyer M."/>
            <person name="Peck A.M."/>
            <person name="Derge J.G."/>
            <person name="Lipman D."/>
            <person name="Collins F.S."/>
            <person name="Jang W."/>
            <person name="Sherry S."/>
            <person name="Feolo M."/>
            <person name="Misquitta L."/>
            <person name="Lee E."/>
            <person name="Rotmistrovsky K."/>
            <person name="Greenhut S.F."/>
            <person name="Schaefer C.F."/>
            <person name="Buetow K."/>
            <person name="Bonner T.I."/>
            <person name="Haussler D."/>
            <person name="Kent J."/>
            <person name="Kiekhaus M."/>
            <person name="Furey T."/>
            <person name="Brent M."/>
            <person name="Prange C."/>
            <person name="Schreiber K."/>
            <person name="Shapiro N."/>
            <person name="Bhat N.K."/>
            <person name="Hopkins R.F."/>
            <person name="Hsie F."/>
            <person name="Driscoll T."/>
            <person name="Soares M.B."/>
            <person name="Casavant T.L."/>
            <person name="Scheetz T.E."/>
            <person name="Brown-stein M.J."/>
            <person name="Usdin T.B."/>
            <person name="Toshiyuki S."/>
            <person name="Carninci P."/>
            <person name="Piao Y."/>
            <person name="Dudekula D.B."/>
            <person name="Ko M.S."/>
            <person name="Kawakami K."/>
            <person name="Suzuki Y."/>
            <person name="Sugano S."/>
            <person name="Gruber C.E."/>
            <person name="Smith M.R."/>
            <person name="Simmons B."/>
            <person name="Moore T."/>
            <person name="Waterman R."/>
            <person name="Johnson S.L."/>
            <person name="Ruan Y."/>
            <person name="Wei C.L."/>
            <person name="Mathavan S."/>
            <person name="Gunaratne P.H."/>
            <person name="Wu J."/>
            <person name="Garcia A.M."/>
            <person name="Hulyk S.W."/>
            <person name="Fuh E."/>
            <person name="Yuan Y."/>
            <person name="Sneed A."/>
            <person name="Kowis C."/>
            <person name="Hodgson A."/>
            <person name="Muzny D.M."/>
            <person name="McPherson J."/>
            <person name="Gibbs R.A."/>
            <person name="Fahey J."/>
            <person name="Helton E."/>
            <person name="Ketteman M."/>
            <person name="Madan A."/>
            <person name="Rodrigues S."/>
            <person name="Sanchez A."/>
            <person name="Whiting M."/>
            <person name="Madari A."/>
            <person name="Young A.C."/>
            <person name="Wetherby K.D."/>
            <person name="Granite S.J."/>
            <person name="Kwong P.N."/>
            <person name="Brinkley C.P."/>
            <person name="Pearson R.L."/>
            <person name="Bouffard G.G."/>
            <person name="Blakesly R.W."/>
            <person name="Green E.D."/>
            <person name="Dickson M.C."/>
            <person name="Rodriguez A.C."/>
            <person name="Grimwood J."/>
            <person name="Schmutz J."/>
            <person name="Myers R.M."/>
            <person name="Butterfield Y.S."/>
            <person name="Griffith M."/>
            <person name="Griffith O.L."/>
            <person name="Krzywinski M.I."/>
            <person name="Liao N."/>
            <person name="Morin R."/>
            <person name="Morrin R."/>
            <person name="Palmquist D."/>
            <person name="Petrescu A.S."/>
            <person name="Skalska U."/>
            <person name="Smailus D.E."/>
            <person name="Stott J.M."/>
            <person name="Schnerch A."/>
            <person name="Schein J.E."/>
            <person name="Jones S.J."/>
            <person name="Holt R.A."/>
            <person name="Baross A."/>
            <person name="Marra M.A."/>
            <person name="Clifton S."/>
            <person name="Makowski K.A."/>
            <person name="Bosak S."/>
            <person name="Malek J."/>
        </authorList>
    </citation>
    <scope>NUCLEOTIDE SEQUENCE [LARGE SCALE MRNA]</scope>
    <source>
        <tissue evidence="6">Placenta</tissue>
    </source>
</reference>
<evidence type="ECO:0000256" key="3">
    <source>
        <dbReference type="ARBA" id="ARBA00022927"/>
    </source>
</evidence>
<evidence type="ECO:0000313" key="6">
    <source>
        <dbReference type="EMBL" id="AAI60918.1"/>
    </source>
</evidence>
<dbReference type="AlphaFoldDB" id="B1H298"/>
<evidence type="ECO:0000256" key="2">
    <source>
        <dbReference type="ARBA" id="ARBA00022448"/>
    </source>
</evidence>
<dbReference type="InterPro" id="IPR007758">
    <property type="entry name" value="Nucleoporin_NSP1_C"/>
</dbReference>
<proteinExistence type="evidence at transcript level"/>
<dbReference type="RGD" id="1564353">
    <property type="gene designation" value="Nup62cl"/>
</dbReference>
<keyword evidence="3" id="KW-0653">Protein transport</keyword>
<feature type="coiled-coil region" evidence="4">
    <location>
        <begin position="191"/>
        <end position="225"/>
    </location>
</feature>
<dbReference type="GO" id="GO:0015031">
    <property type="term" value="P:protein transport"/>
    <property type="evidence" value="ECO:0007669"/>
    <property type="project" value="UniProtKB-KW"/>
</dbReference>
<dbReference type="Gene3D" id="1.20.5.170">
    <property type="match status" value="1"/>
</dbReference>
<organism evidence="6">
    <name type="scientific">Rattus norvegicus</name>
    <name type="common">Rat</name>
    <dbReference type="NCBI Taxonomy" id="10116"/>
    <lineage>
        <taxon>Eukaryota</taxon>
        <taxon>Metazoa</taxon>
        <taxon>Chordata</taxon>
        <taxon>Craniata</taxon>
        <taxon>Vertebrata</taxon>
        <taxon>Euteleostomi</taxon>
        <taxon>Mammalia</taxon>
        <taxon>Eutheria</taxon>
        <taxon>Euarchontoglires</taxon>
        <taxon>Glires</taxon>
        <taxon>Rodentia</taxon>
        <taxon>Myomorpha</taxon>
        <taxon>Muroidea</taxon>
        <taxon>Muridae</taxon>
        <taxon>Murinae</taxon>
        <taxon>Rattus</taxon>
    </lineage>
</organism>
<evidence type="ECO:0000313" key="7">
    <source>
        <dbReference type="RGD" id="1564353"/>
    </source>
</evidence>
<keyword evidence="4" id="KW-0175">Coiled coil</keyword>
<comment type="similarity">
    <text evidence="1">Belongs to the nucleoporin NSP1/NUP62 family.</text>
</comment>
<dbReference type="InterPro" id="IPR026010">
    <property type="entry name" value="NSP1/NUP62"/>
</dbReference>
<protein>
    <submittedName>
        <fullName evidence="6">Nup62cl protein</fullName>
    </submittedName>
</protein>
<evidence type="ECO:0000256" key="4">
    <source>
        <dbReference type="SAM" id="Coils"/>
    </source>
</evidence>
<name>B1H298_RAT</name>
<accession>B1H298</accession>
<dbReference type="GO" id="GO:0017056">
    <property type="term" value="F:structural constituent of nuclear pore"/>
    <property type="evidence" value="ECO:0007669"/>
    <property type="project" value="InterPro"/>
</dbReference>
<dbReference type="PANTHER" id="PTHR12084:SF13">
    <property type="entry name" value="NUCLEOPORIN 62 C-TERMINAL LIKE"/>
    <property type="match status" value="1"/>
</dbReference>
<gene>
    <name evidence="6 7" type="primary">Nup62cl</name>
</gene>
<feature type="domain" description="Nucleoporin NSP1-like C-terminal" evidence="5">
    <location>
        <begin position="142"/>
        <end position="251"/>
    </location>
</feature>
<keyword evidence="2" id="KW-0813">Transport</keyword>
<dbReference type="GO" id="GO:0005643">
    <property type="term" value="C:nuclear pore"/>
    <property type="evidence" value="ECO:0007669"/>
    <property type="project" value="InterPro"/>
</dbReference>